<reference evidence="2" key="1">
    <citation type="journal article" date="2019" name="Int. J. Syst. Evol. Microbiol.">
        <title>The Global Catalogue of Microorganisms (GCM) 10K type strain sequencing project: providing services to taxonomists for standard genome sequencing and annotation.</title>
        <authorList>
            <consortium name="The Broad Institute Genomics Platform"/>
            <consortium name="The Broad Institute Genome Sequencing Center for Infectious Disease"/>
            <person name="Wu L."/>
            <person name="Ma J."/>
        </authorList>
    </citation>
    <scope>NUCLEOTIDE SEQUENCE [LARGE SCALE GENOMIC DNA]</scope>
    <source>
        <strain evidence="2">CGMCC 1.12806</strain>
    </source>
</reference>
<organism evidence="1 2">
    <name type="scientific">Hafnia psychrotolerans</name>
    <dbReference type="NCBI Taxonomy" id="1477018"/>
    <lineage>
        <taxon>Bacteria</taxon>
        <taxon>Pseudomonadati</taxon>
        <taxon>Pseudomonadota</taxon>
        <taxon>Gammaproteobacteria</taxon>
        <taxon>Enterobacterales</taxon>
        <taxon>Hafniaceae</taxon>
        <taxon>Hafnia</taxon>
    </lineage>
</organism>
<accession>A0ABQ1G3E5</accession>
<name>A0ABQ1G3E5_9GAMM</name>
<sequence>MVRRIAGEMLIKELDNIGDEAFKLANILASDTSQSVAERGRYALTDLEKRN</sequence>
<comment type="caution">
    <text evidence="1">The sequence shown here is derived from an EMBL/GenBank/DDBJ whole genome shotgun (WGS) entry which is preliminary data.</text>
</comment>
<dbReference type="EMBL" id="BMFZ01000002">
    <property type="protein sequence ID" value="GGA35831.1"/>
    <property type="molecule type" value="Genomic_DNA"/>
</dbReference>
<protein>
    <submittedName>
        <fullName evidence="1">Uncharacterized protein</fullName>
    </submittedName>
</protein>
<keyword evidence="2" id="KW-1185">Reference proteome</keyword>
<evidence type="ECO:0000313" key="1">
    <source>
        <dbReference type="EMBL" id="GGA35831.1"/>
    </source>
</evidence>
<evidence type="ECO:0000313" key="2">
    <source>
        <dbReference type="Proteomes" id="UP000627464"/>
    </source>
</evidence>
<dbReference type="Proteomes" id="UP000627464">
    <property type="component" value="Unassembled WGS sequence"/>
</dbReference>
<proteinExistence type="predicted"/>
<gene>
    <name evidence="1" type="ORF">GCM10011328_08330</name>
</gene>